<comment type="caution">
    <text evidence="1">The sequence shown here is derived from an EMBL/GenBank/DDBJ whole genome shotgun (WGS) entry which is preliminary data.</text>
</comment>
<accession>A0AAE3NW72</accession>
<organism evidence="1 2">
    <name type="scientific">Psychromarinibacter sediminicola</name>
    <dbReference type="NCBI Taxonomy" id="3033385"/>
    <lineage>
        <taxon>Bacteria</taxon>
        <taxon>Pseudomonadati</taxon>
        <taxon>Pseudomonadota</taxon>
        <taxon>Alphaproteobacteria</taxon>
        <taxon>Rhodobacterales</taxon>
        <taxon>Paracoccaceae</taxon>
        <taxon>Psychromarinibacter</taxon>
    </lineage>
</organism>
<keyword evidence="2" id="KW-1185">Reference proteome</keyword>
<evidence type="ECO:0000313" key="1">
    <source>
        <dbReference type="EMBL" id="MDF0603364.1"/>
    </source>
</evidence>
<dbReference type="Proteomes" id="UP001220964">
    <property type="component" value="Unassembled WGS sequence"/>
</dbReference>
<dbReference type="RefSeq" id="WP_275569487.1">
    <property type="nucleotide sequence ID" value="NZ_JARGYC010000089.1"/>
</dbReference>
<dbReference type="Gene3D" id="1.10.238.160">
    <property type="match status" value="1"/>
</dbReference>
<proteinExistence type="predicted"/>
<sequence>MRYLSFSQLQLKLGARSKSAVYRDVRLGRLPAPLKIGGKLYWIEDEVDSAVHEQRVCGMPKADIKSEQADD</sequence>
<name>A0AAE3NW72_9RHOB</name>
<reference evidence="1" key="1">
    <citation type="submission" date="2023-03" db="EMBL/GenBank/DDBJ databases">
        <title>Multiphase analysis and comparison of six strains from genera Psychromarinibacter, Lutimaribacter, and Maritimibacter, including a novel species: Psychromarinibacter sediminicola sp. nov.</title>
        <authorList>
            <person name="Wang Y.-H."/>
            <person name="Ye M.-Q."/>
            <person name="Du Z.-J."/>
        </authorList>
    </citation>
    <scope>NUCLEOTIDE SEQUENCE</scope>
    <source>
        <strain evidence="1">C21-152</strain>
    </source>
</reference>
<gene>
    <name evidence="1" type="ORF">P1J78_21765</name>
</gene>
<protein>
    <submittedName>
        <fullName evidence="1">Transcriptional regulator</fullName>
    </submittedName>
</protein>
<dbReference type="AlphaFoldDB" id="A0AAE3NW72"/>
<dbReference type="EMBL" id="JARGYC010000089">
    <property type="protein sequence ID" value="MDF0603364.1"/>
    <property type="molecule type" value="Genomic_DNA"/>
</dbReference>
<evidence type="ECO:0000313" key="2">
    <source>
        <dbReference type="Proteomes" id="UP001220964"/>
    </source>
</evidence>